<comment type="caution">
    <text evidence="1">The sequence shown here is derived from an EMBL/GenBank/DDBJ whole genome shotgun (WGS) entry which is preliminary data.</text>
</comment>
<dbReference type="InterPro" id="IPR035992">
    <property type="entry name" value="Ricin_B-like_lectins"/>
</dbReference>
<dbReference type="SUPFAM" id="SSF50370">
    <property type="entry name" value="Ricin B-like lectins"/>
    <property type="match status" value="1"/>
</dbReference>
<organism evidence="1 2">
    <name type="scientific">Boletus edulis BED1</name>
    <dbReference type="NCBI Taxonomy" id="1328754"/>
    <lineage>
        <taxon>Eukaryota</taxon>
        <taxon>Fungi</taxon>
        <taxon>Dikarya</taxon>
        <taxon>Basidiomycota</taxon>
        <taxon>Agaricomycotina</taxon>
        <taxon>Agaricomycetes</taxon>
        <taxon>Agaricomycetidae</taxon>
        <taxon>Boletales</taxon>
        <taxon>Boletineae</taxon>
        <taxon>Boletaceae</taxon>
        <taxon>Boletoideae</taxon>
        <taxon>Boletus</taxon>
    </lineage>
</organism>
<reference evidence="1" key="1">
    <citation type="submission" date="2019-10" db="EMBL/GenBank/DDBJ databases">
        <authorList>
            <consortium name="DOE Joint Genome Institute"/>
            <person name="Kuo A."/>
            <person name="Miyauchi S."/>
            <person name="Kiss E."/>
            <person name="Drula E."/>
            <person name="Kohler A."/>
            <person name="Sanchez-Garcia M."/>
            <person name="Andreopoulos B."/>
            <person name="Barry K.W."/>
            <person name="Bonito G."/>
            <person name="Buee M."/>
            <person name="Carver A."/>
            <person name="Chen C."/>
            <person name="Cichocki N."/>
            <person name="Clum A."/>
            <person name="Culley D."/>
            <person name="Crous P.W."/>
            <person name="Fauchery L."/>
            <person name="Girlanda M."/>
            <person name="Hayes R."/>
            <person name="Keri Z."/>
            <person name="LaButti K."/>
            <person name="Lipzen A."/>
            <person name="Lombard V."/>
            <person name="Magnuson J."/>
            <person name="Maillard F."/>
            <person name="Morin E."/>
            <person name="Murat C."/>
            <person name="Nolan M."/>
            <person name="Ohm R."/>
            <person name="Pangilinan J."/>
            <person name="Pereira M."/>
            <person name="Perotto S."/>
            <person name="Peter M."/>
            <person name="Riley R."/>
            <person name="Sitrit Y."/>
            <person name="Stielow B."/>
            <person name="Szollosi G."/>
            <person name="Zifcakova L."/>
            <person name="Stursova M."/>
            <person name="Spatafora J.W."/>
            <person name="Tedersoo L."/>
            <person name="Vaario L.-M."/>
            <person name="Yamada A."/>
            <person name="Yan M."/>
            <person name="Wang P."/>
            <person name="Xu J."/>
            <person name="Bruns T."/>
            <person name="Baldrian P."/>
            <person name="Vilgalys R."/>
            <person name="Henrissat B."/>
            <person name="Grigoriev I.V."/>
            <person name="Hibbett D."/>
            <person name="Nagy L.G."/>
            <person name="Martin F.M."/>
        </authorList>
    </citation>
    <scope>NUCLEOTIDE SEQUENCE</scope>
    <source>
        <strain evidence="1">BED1</strain>
    </source>
</reference>
<evidence type="ECO:0000313" key="2">
    <source>
        <dbReference type="Proteomes" id="UP001194468"/>
    </source>
</evidence>
<reference evidence="1" key="2">
    <citation type="journal article" date="2020" name="Nat. Commun.">
        <title>Large-scale genome sequencing of mycorrhizal fungi provides insights into the early evolution of symbiotic traits.</title>
        <authorList>
            <person name="Miyauchi S."/>
            <person name="Kiss E."/>
            <person name="Kuo A."/>
            <person name="Drula E."/>
            <person name="Kohler A."/>
            <person name="Sanchez-Garcia M."/>
            <person name="Morin E."/>
            <person name="Andreopoulos B."/>
            <person name="Barry K.W."/>
            <person name="Bonito G."/>
            <person name="Buee M."/>
            <person name="Carver A."/>
            <person name="Chen C."/>
            <person name="Cichocki N."/>
            <person name="Clum A."/>
            <person name="Culley D."/>
            <person name="Crous P.W."/>
            <person name="Fauchery L."/>
            <person name="Girlanda M."/>
            <person name="Hayes R.D."/>
            <person name="Keri Z."/>
            <person name="LaButti K."/>
            <person name="Lipzen A."/>
            <person name="Lombard V."/>
            <person name="Magnuson J."/>
            <person name="Maillard F."/>
            <person name="Murat C."/>
            <person name="Nolan M."/>
            <person name="Ohm R.A."/>
            <person name="Pangilinan J."/>
            <person name="Pereira M.F."/>
            <person name="Perotto S."/>
            <person name="Peter M."/>
            <person name="Pfister S."/>
            <person name="Riley R."/>
            <person name="Sitrit Y."/>
            <person name="Stielow J.B."/>
            <person name="Szollosi G."/>
            <person name="Zifcakova L."/>
            <person name="Stursova M."/>
            <person name="Spatafora J.W."/>
            <person name="Tedersoo L."/>
            <person name="Vaario L.M."/>
            <person name="Yamada A."/>
            <person name="Yan M."/>
            <person name="Wang P."/>
            <person name="Xu J."/>
            <person name="Bruns T."/>
            <person name="Baldrian P."/>
            <person name="Vilgalys R."/>
            <person name="Dunand C."/>
            <person name="Henrissat B."/>
            <person name="Grigoriev I.V."/>
            <person name="Hibbett D."/>
            <person name="Nagy L.G."/>
            <person name="Martin F.M."/>
        </authorList>
    </citation>
    <scope>NUCLEOTIDE SEQUENCE</scope>
    <source>
        <strain evidence="1">BED1</strain>
    </source>
</reference>
<accession>A0AAD4BUB0</accession>
<sequence>MIQTEQHPDFAVNGQSGVRLVKSPRRSKWMSGANHRKQERYPQIDFCKPFVLHPGLCRCLETVWMAFLRLGGSALQTYKYLPLWLRCALTSSRVQFTMAPFIPDGVYVIRNVGSGDVVCLKNGAPGGPIVGCQDGPGYPCERWNLWRIKNIGGGGNQVTIESVCIPGNFANADESEDAPLFGAPTRTIWTIVKVDRGYYLQSPDADFVWQADVEGEPIVLVHHTAEDNTRWVFLKA</sequence>
<evidence type="ECO:0000313" key="1">
    <source>
        <dbReference type="EMBL" id="KAF8439713.1"/>
    </source>
</evidence>
<dbReference type="Gene3D" id="2.80.10.50">
    <property type="match status" value="1"/>
</dbReference>
<dbReference type="Proteomes" id="UP001194468">
    <property type="component" value="Unassembled WGS sequence"/>
</dbReference>
<dbReference type="EMBL" id="WHUW01000013">
    <property type="protein sequence ID" value="KAF8439713.1"/>
    <property type="molecule type" value="Genomic_DNA"/>
</dbReference>
<gene>
    <name evidence="1" type="ORF">L210DRAFT_3760724</name>
</gene>
<name>A0AAD4BUB0_BOLED</name>
<proteinExistence type="predicted"/>
<keyword evidence="2" id="KW-1185">Reference proteome</keyword>
<evidence type="ECO:0008006" key="3">
    <source>
        <dbReference type="Google" id="ProtNLM"/>
    </source>
</evidence>
<protein>
    <recommendedName>
        <fullName evidence="3">Ricin B lectin domain-containing protein</fullName>
    </recommendedName>
</protein>
<dbReference type="AlphaFoldDB" id="A0AAD4BUB0"/>